<evidence type="ECO:0000313" key="2">
    <source>
        <dbReference type="Proteomes" id="UP000464749"/>
    </source>
</evidence>
<proteinExistence type="predicted"/>
<name>A0A9X7XVI5_LACJH</name>
<sequence length="70" mass="8351">MSYQKDKYRYEEEFEDKFSSLLLSQKILLAAFKKRKYAKGDLDLADKEFHEAIDFVNSNEREKPNKLATK</sequence>
<dbReference type="RefSeq" id="WP_163588996.1">
    <property type="nucleotide sequence ID" value="NZ_CP040856.1"/>
</dbReference>
<protein>
    <submittedName>
        <fullName evidence="1">Uncharacterized protein</fullName>
    </submittedName>
</protein>
<evidence type="ECO:0000313" key="1">
    <source>
        <dbReference type="EMBL" id="QIA88639.1"/>
    </source>
</evidence>
<accession>A0A9X7XVI5</accession>
<gene>
    <name evidence="1" type="ORF">FEE39_10375</name>
</gene>
<geneLocation type="plasmid" evidence="1 2">
    <name>unnamed2</name>
</geneLocation>
<dbReference type="Proteomes" id="UP000464749">
    <property type="component" value="Plasmid unnamed2"/>
</dbReference>
<organism evidence="1 2">
    <name type="scientific">Lactobacillus johnsonii</name>
    <dbReference type="NCBI Taxonomy" id="33959"/>
    <lineage>
        <taxon>Bacteria</taxon>
        <taxon>Bacillati</taxon>
        <taxon>Bacillota</taxon>
        <taxon>Bacilli</taxon>
        <taxon>Lactobacillales</taxon>
        <taxon>Lactobacillaceae</taxon>
        <taxon>Lactobacillus</taxon>
    </lineage>
</organism>
<reference evidence="1 2" key="1">
    <citation type="submission" date="2019-06" db="EMBL/GenBank/DDBJ databases">
        <title>Whole genome sequencing of Lactobacillus johnsonii strain G2A.</title>
        <authorList>
            <person name="Conlan S."/>
            <person name="Thomas P.J."/>
            <person name="Mullikin J."/>
            <person name="Singer J."/>
            <person name="Weaver C."/>
            <person name="Segre J.A."/>
        </authorList>
    </citation>
    <scope>NUCLEOTIDE SEQUENCE [LARGE SCALE GENOMIC DNA]</scope>
    <source>
        <strain evidence="1 2">G2A</strain>
        <plasmid evidence="1 2">unnamed2</plasmid>
    </source>
</reference>
<keyword evidence="1" id="KW-0614">Plasmid</keyword>
<dbReference type="AlphaFoldDB" id="A0A9X7XVI5"/>
<dbReference type="EMBL" id="CP040856">
    <property type="protein sequence ID" value="QIA88639.1"/>
    <property type="molecule type" value="Genomic_DNA"/>
</dbReference>